<dbReference type="EMBL" id="PXOG01000279">
    <property type="protein sequence ID" value="RGP62871.1"/>
    <property type="molecule type" value="Genomic_DNA"/>
</dbReference>
<protein>
    <submittedName>
        <fullName evidence="2">Uncharacterized protein</fullName>
    </submittedName>
</protein>
<accession>A0A395RRY3</accession>
<reference evidence="2 3" key="1">
    <citation type="journal article" date="2018" name="PLoS Pathog.">
        <title>Evolution of structural diversity of trichothecenes, a family of toxins produced by plant pathogenic and entomopathogenic fungi.</title>
        <authorList>
            <person name="Proctor R.H."/>
            <person name="McCormick S.P."/>
            <person name="Kim H.S."/>
            <person name="Cardoza R.E."/>
            <person name="Stanley A.M."/>
            <person name="Lindo L."/>
            <person name="Kelly A."/>
            <person name="Brown D.W."/>
            <person name="Lee T."/>
            <person name="Vaughan M.M."/>
            <person name="Alexander N.J."/>
            <person name="Busman M."/>
            <person name="Gutierrez S."/>
        </authorList>
    </citation>
    <scope>NUCLEOTIDE SEQUENCE [LARGE SCALE GENOMIC DNA]</scope>
    <source>
        <strain evidence="2 3">NRRL 20695</strain>
    </source>
</reference>
<proteinExistence type="predicted"/>
<gene>
    <name evidence="2" type="ORF">FLONG3_10093</name>
</gene>
<dbReference type="AlphaFoldDB" id="A0A395RRY3"/>
<name>A0A395RRY3_9HYPO</name>
<evidence type="ECO:0000313" key="2">
    <source>
        <dbReference type="EMBL" id="RGP62871.1"/>
    </source>
</evidence>
<dbReference type="OrthoDB" id="4156126at2759"/>
<sequence>MVSLITEEWLKSTAYNFWVIHDERPPQISPIPPFISKTRAQSINVFTTFASIISALLRARRQLSGGSGRHGTTEPQISLQPIRFRRPEYSFSQFDFYSGNSPCSVYYDYTEEFETRFPDQVHFESTVSPQLVDVKNAINESAMREASIDIDIENKDEGANFSLRKSNEIKPALSISSVHRRLISEFNAVETVKENKLTASILAGHVSTVHSSDSSEDDWVWDGSEGDAVIEGGQIAHDGPSISLETAAPSLEGQQPQAKWNDAAIKRLPCLDDHHLDIDTKIAIQCDENKQATPGHKFQESNVDAEILSPSPISPAHQLRVSNSIPQLMKSLPPLPCEAQCEELNPFAIAPEDTEVHNNVLLSSSPADVLIAARPGGDTGEPPSEPAFSSNDLRTSPRQRIQSQPQMSQSRFKVRVKSSQSSGLSSKWTTDFPDVLERSSSSPVKPRLRLKVSRNRISSRLLSPYDINTHNEGIRQYVPLLVGENSPRREISSDRPNLGEALEEQLVHLNSDKRLSNIDEGITRGPQISDQFDISYPPSAKGIVMAELVPRSDLETEPDPFERQQRDFVNRSNLEPLKYRTSGPQPNGALKAKGKHARAISDAHESRPATLGSDITSDSSDESTLAPSQITLIISQRLRSRTRRVKRWVSELKRTVRKIMKRAPRRQ</sequence>
<feature type="compositionally biased region" description="Basic and acidic residues" evidence="1">
    <location>
        <begin position="555"/>
        <end position="569"/>
    </location>
</feature>
<dbReference type="STRING" id="694270.A0A395RRY3"/>
<evidence type="ECO:0000256" key="1">
    <source>
        <dbReference type="SAM" id="MobiDB-lite"/>
    </source>
</evidence>
<keyword evidence="3" id="KW-1185">Reference proteome</keyword>
<feature type="region of interest" description="Disordered" evidence="1">
    <location>
        <begin position="555"/>
        <end position="624"/>
    </location>
</feature>
<comment type="caution">
    <text evidence="2">The sequence shown here is derived from an EMBL/GenBank/DDBJ whole genome shotgun (WGS) entry which is preliminary data.</text>
</comment>
<organism evidence="2 3">
    <name type="scientific">Fusarium longipes</name>
    <dbReference type="NCBI Taxonomy" id="694270"/>
    <lineage>
        <taxon>Eukaryota</taxon>
        <taxon>Fungi</taxon>
        <taxon>Dikarya</taxon>
        <taxon>Ascomycota</taxon>
        <taxon>Pezizomycotina</taxon>
        <taxon>Sordariomycetes</taxon>
        <taxon>Hypocreomycetidae</taxon>
        <taxon>Hypocreales</taxon>
        <taxon>Nectriaceae</taxon>
        <taxon>Fusarium</taxon>
    </lineage>
</organism>
<feature type="compositionally biased region" description="Low complexity" evidence="1">
    <location>
        <begin position="613"/>
        <end position="624"/>
    </location>
</feature>
<dbReference type="Proteomes" id="UP000266234">
    <property type="component" value="Unassembled WGS sequence"/>
</dbReference>
<evidence type="ECO:0000313" key="3">
    <source>
        <dbReference type="Proteomes" id="UP000266234"/>
    </source>
</evidence>
<feature type="region of interest" description="Disordered" evidence="1">
    <location>
        <begin position="371"/>
        <end position="441"/>
    </location>
</feature>
<feature type="compositionally biased region" description="Polar residues" evidence="1">
    <location>
        <begin position="387"/>
        <end position="411"/>
    </location>
</feature>